<gene>
    <name evidence="2" type="ORF">GCM10023200_50860</name>
</gene>
<proteinExistence type="predicted"/>
<dbReference type="RefSeq" id="WP_345422483.1">
    <property type="nucleotide sequence ID" value="NZ_BAABHO010000056.1"/>
</dbReference>
<reference evidence="3" key="1">
    <citation type="journal article" date="2019" name="Int. J. Syst. Evol. Microbiol.">
        <title>The Global Catalogue of Microorganisms (GCM) 10K type strain sequencing project: providing services to taxonomists for standard genome sequencing and annotation.</title>
        <authorList>
            <consortium name="The Broad Institute Genomics Platform"/>
            <consortium name="The Broad Institute Genome Sequencing Center for Infectious Disease"/>
            <person name="Wu L."/>
            <person name="Ma J."/>
        </authorList>
    </citation>
    <scope>NUCLEOTIDE SEQUENCE [LARGE SCALE GENOMIC DNA]</scope>
    <source>
        <strain evidence="3">JCM 17979</strain>
    </source>
</reference>
<comment type="caution">
    <text evidence="2">The sequence shown here is derived from an EMBL/GenBank/DDBJ whole genome shotgun (WGS) entry which is preliminary data.</text>
</comment>
<dbReference type="Proteomes" id="UP001500928">
    <property type="component" value="Unassembled WGS sequence"/>
</dbReference>
<name>A0ABP9C9K3_9PSEU</name>
<dbReference type="EMBL" id="BAABHO010000056">
    <property type="protein sequence ID" value="GAA4807064.1"/>
    <property type="molecule type" value="Genomic_DNA"/>
</dbReference>
<sequence>MTEPDPAPSGYTDDGVPTFDHVRETIERRAATAMGAEELANESAASRERAEREADHDAAARDKLEEIRRSLRGG</sequence>
<evidence type="ECO:0000313" key="3">
    <source>
        <dbReference type="Proteomes" id="UP001500928"/>
    </source>
</evidence>
<feature type="region of interest" description="Disordered" evidence="1">
    <location>
        <begin position="32"/>
        <end position="74"/>
    </location>
</feature>
<organism evidence="2 3">
    <name type="scientific">Actinomycetospora chlora</name>
    <dbReference type="NCBI Taxonomy" id="663608"/>
    <lineage>
        <taxon>Bacteria</taxon>
        <taxon>Bacillati</taxon>
        <taxon>Actinomycetota</taxon>
        <taxon>Actinomycetes</taxon>
        <taxon>Pseudonocardiales</taxon>
        <taxon>Pseudonocardiaceae</taxon>
        <taxon>Actinomycetospora</taxon>
    </lineage>
</organism>
<accession>A0ABP9C9K3</accession>
<evidence type="ECO:0000313" key="2">
    <source>
        <dbReference type="EMBL" id="GAA4807064.1"/>
    </source>
</evidence>
<feature type="compositionally biased region" description="Basic and acidic residues" evidence="1">
    <location>
        <begin position="45"/>
        <end position="74"/>
    </location>
</feature>
<keyword evidence="3" id="KW-1185">Reference proteome</keyword>
<protein>
    <submittedName>
        <fullName evidence="2">Uncharacterized protein</fullName>
    </submittedName>
</protein>
<evidence type="ECO:0000256" key="1">
    <source>
        <dbReference type="SAM" id="MobiDB-lite"/>
    </source>
</evidence>